<evidence type="ECO:0000313" key="2">
    <source>
        <dbReference type="Proteomes" id="UP000770717"/>
    </source>
</evidence>
<gene>
    <name evidence="1" type="ORF">GDO78_016675</name>
</gene>
<dbReference type="Proteomes" id="UP000770717">
    <property type="component" value="Unassembled WGS sequence"/>
</dbReference>
<reference evidence="1" key="1">
    <citation type="thesis" date="2020" institute="ProQuest LLC" country="789 East Eisenhower Parkway, Ann Arbor, MI, USA">
        <title>Comparative Genomics and Chromosome Evolution.</title>
        <authorList>
            <person name="Mudd A.B."/>
        </authorList>
    </citation>
    <scope>NUCLEOTIDE SEQUENCE</scope>
    <source>
        <strain evidence="1">HN-11 Male</strain>
        <tissue evidence="1">Kidney and liver</tissue>
    </source>
</reference>
<protein>
    <submittedName>
        <fullName evidence="1">Uncharacterized protein</fullName>
    </submittedName>
</protein>
<evidence type="ECO:0000313" key="1">
    <source>
        <dbReference type="EMBL" id="KAG9466412.1"/>
    </source>
</evidence>
<dbReference type="EMBL" id="WNTK01002076">
    <property type="protein sequence ID" value="KAG9466412.1"/>
    <property type="molecule type" value="Genomic_DNA"/>
</dbReference>
<comment type="caution">
    <text evidence="1">The sequence shown here is derived from an EMBL/GenBank/DDBJ whole genome shotgun (WGS) entry which is preliminary data.</text>
</comment>
<keyword evidence="2" id="KW-1185">Reference proteome</keyword>
<organism evidence="1 2">
    <name type="scientific">Eleutherodactylus coqui</name>
    <name type="common">Puerto Rican coqui</name>
    <dbReference type="NCBI Taxonomy" id="57060"/>
    <lineage>
        <taxon>Eukaryota</taxon>
        <taxon>Metazoa</taxon>
        <taxon>Chordata</taxon>
        <taxon>Craniata</taxon>
        <taxon>Vertebrata</taxon>
        <taxon>Euteleostomi</taxon>
        <taxon>Amphibia</taxon>
        <taxon>Batrachia</taxon>
        <taxon>Anura</taxon>
        <taxon>Neobatrachia</taxon>
        <taxon>Hyloidea</taxon>
        <taxon>Eleutherodactylidae</taxon>
        <taxon>Eleutherodactylinae</taxon>
        <taxon>Eleutherodactylus</taxon>
        <taxon>Eleutherodactylus</taxon>
    </lineage>
</organism>
<accession>A0A8J6B9B7</accession>
<name>A0A8J6B9B7_ELECQ</name>
<proteinExistence type="predicted"/>
<sequence length="93" mass="10058">MDKGGAVFGIKEAMFFQTQTTPLSFRMQLNINTCICGARTLKGFFHNLKLVHKCSVPPGCCCPGHVTTAASDQICSPSSPKSWHFLHQASSGL</sequence>
<dbReference type="AlphaFoldDB" id="A0A8J6B9B7"/>